<dbReference type="Proteomes" id="UP001060085">
    <property type="component" value="Linkage Group LG01"/>
</dbReference>
<organism evidence="1 2">
    <name type="scientific">Catharanthus roseus</name>
    <name type="common">Madagascar periwinkle</name>
    <name type="synonym">Vinca rosea</name>
    <dbReference type="NCBI Taxonomy" id="4058"/>
    <lineage>
        <taxon>Eukaryota</taxon>
        <taxon>Viridiplantae</taxon>
        <taxon>Streptophyta</taxon>
        <taxon>Embryophyta</taxon>
        <taxon>Tracheophyta</taxon>
        <taxon>Spermatophyta</taxon>
        <taxon>Magnoliopsida</taxon>
        <taxon>eudicotyledons</taxon>
        <taxon>Gunneridae</taxon>
        <taxon>Pentapetalae</taxon>
        <taxon>asterids</taxon>
        <taxon>lamiids</taxon>
        <taxon>Gentianales</taxon>
        <taxon>Apocynaceae</taxon>
        <taxon>Rauvolfioideae</taxon>
        <taxon>Vinceae</taxon>
        <taxon>Catharanthinae</taxon>
        <taxon>Catharanthus</taxon>
    </lineage>
</organism>
<name>A0ACC0C6E1_CATRO</name>
<protein>
    <submittedName>
        <fullName evidence="1">Uncharacterized protein</fullName>
    </submittedName>
</protein>
<keyword evidence="2" id="KW-1185">Reference proteome</keyword>
<accession>A0ACC0C6E1</accession>
<evidence type="ECO:0000313" key="2">
    <source>
        <dbReference type="Proteomes" id="UP001060085"/>
    </source>
</evidence>
<gene>
    <name evidence="1" type="ORF">M9H77_01733</name>
</gene>
<reference evidence="2" key="1">
    <citation type="journal article" date="2023" name="Nat. Plants">
        <title>Single-cell RNA sequencing provides a high-resolution roadmap for understanding the multicellular compartmentation of specialized metabolism.</title>
        <authorList>
            <person name="Sun S."/>
            <person name="Shen X."/>
            <person name="Li Y."/>
            <person name="Li Y."/>
            <person name="Wang S."/>
            <person name="Li R."/>
            <person name="Zhang H."/>
            <person name="Shen G."/>
            <person name="Guo B."/>
            <person name="Wei J."/>
            <person name="Xu J."/>
            <person name="St-Pierre B."/>
            <person name="Chen S."/>
            <person name="Sun C."/>
        </authorList>
    </citation>
    <scope>NUCLEOTIDE SEQUENCE [LARGE SCALE GENOMIC DNA]</scope>
</reference>
<comment type="caution">
    <text evidence="1">The sequence shown here is derived from an EMBL/GenBank/DDBJ whole genome shotgun (WGS) entry which is preliminary data.</text>
</comment>
<evidence type="ECO:0000313" key="1">
    <source>
        <dbReference type="EMBL" id="KAI5680506.1"/>
    </source>
</evidence>
<proteinExistence type="predicted"/>
<dbReference type="EMBL" id="CM044701">
    <property type="protein sequence ID" value="KAI5680506.1"/>
    <property type="molecule type" value="Genomic_DNA"/>
</dbReference>
<sequence length="251" mass="27048">MTEDLHTSAAAVDLPPTENVQADNIINGATAVDLPPTEEDQADNIIINGATAVDLPPTEDVPADNIITADEKKPSINNNAEKKLKKRGSFGFFKAALSMVRRSRSSSDVKKKPPPIEIPKPSDEEVAVPNNNSKGENWKKIVGSIRPLHVPDNNTPTALSPSTTVDCFDDLIPNASSCSFPSPSVYDGSSIGSMSQYASASNLQDLDDNNNSDNENDDPDEVFDAIGGDEMIDAKAEEFIAQFYLQMKLQI</sequence>